<name>A0ABZ2DST2_RAOOR</name>
<proteinExistence type="predicted"/>
<dbReference type="Proteomes" id="UP001350972">
    <property type="component" value="Chromosome"/>
</dbReference>
<dbReference type="Pfam" id="PF04448">
    <property type="entry name" value="DUF551"/>
    <property type="match status" value="1"/>
</dbReference>
<evidence type="ECO:0000259" key="1">
    <source>
        <dbReference type="Pfam" id="PF04448"/>
    </source>
</evidence>
<protein>
    <submittedName>
        <fullName evidence="2">DUF551 domain-containing protein</fullName>
    </submittedName>
</protein>
<evidence type="ECO:0000313" key="3">
    <source>
        <dbReference type="Proteomes" id="UP001350972"/>
    </source>
</evidence>
<keyword evidence="3" id="KW-1185">Reference proteome</keyword>
<accession>A0ABZ2DST2</accession>
<feature type="domain" description="DUF551" evidence="1">
    <location>
        <begin position="125"/>
        <end position="187"/>
    </location>
</feature>
<organism evidence="2 3">
    <name type="scientific">Raoultella ornithinolytica</name>
    <name type="common">Klebsiella ornithinolytica</name>
    <dbReference type="NCBI Taxonomy" id="54291"/>
    <lineage>
        <taxon>Bacteria</taxon>
        <taxon>Pseudomonadati</taxon>
        <taxon>Pseudomonadota</taxon>
        <taxon>Gammaproteobacteria</taxon>
        <taxon>Enterobacterales</taxon>
        <taxon>Enterobacteriaceae</taxon>
        <taxon>Klebsiella/Raoultella group</taxon>
        <taxon>Raoultella</taxon>
    </lineage>
</organism>
<gene>
    <name evidence="2" type="ORF">LM286_16080</name>
</gene>
<reference evidence="2 3" key="1">
    <citation type="submission" date="2024-02" db="EMBL/GenBank/DDBJ databases">
        <title>Tn5403 promotes plasmid rearrangements and degradation of the Klebsiella pneumoniae carbapenemase (KPC) transposon Tn4401.</title>
        <authorList>
            <person name="Sheppard A.E."/>
            <person name="Barry K.E."/>
            <person name="Parikh H.I."/>
            <person name="Vegesana K."/>
            <person name="Sebra R."/>
            <person name="George S."/>
            <person name="Sanderson N.D."/>
            <person name="Stoesser N."/>
            <person name="Eyre D.W."/>
            <person name="Crook D.W."/>
            <person name="Walker A.S."/>
            <person name="Mathers A.J."/>
        </authorList>
    </citation>
    <scope>NUCLEOTIDE SEQUENCE [LARGE SCALE GENOMIC DNA]</scope>
    <source>
        <strain evidence="2 3">CAV1921</strain>
    </source>
</reference>
<sequence length="192" mass="21160">MTSKLTITRERLSGIARGEHCYTHDDVIELALAQLAAMDSEPVIIVGDGGDALAYRRLIQSFAPGTKLYRHAQQPVVPDERSAFNAWNNEDNLPIAGVGAKNAAWLAWQSRAMLQAGNSPVIPDGWVACSERLPDETQPVITVSDGGVVQRTVYQFCEGVWSDWYEQYDDVTADAFTHWMPLPSAPQDVKGE</sequence>
<dbReference type="InterPro" id="IPR007539">
    <property type="entry name" value="DUF551"/>
</dbReference>
<dbReference type="EMBL" id="CP145163">
    <property type="protein sequence ID" value="WWC09885.1"/>
    <property type="molecule type" value="Genomic_DNA"/>
</dbReference>
<evidence type="ECO:0000313" key="2">
    <source>
        <dbReference type="EMBL" id="WWC09885.1"/>
    </source>
</evidence>
<dbReference type="RefSeq" id="WP_165926662.1">
    <property type="nucleotide sequence ID" value="NZ_CP145156.1"/>
</dbReference>